<dbReference type="InterPro" id="IPR026736">
    <property type="entry name" value="Virilizer"/>
</dbReference>
<protein>
    <submittedName>
        <fullName evidence="3">Uncharacterized protein</fullName>
    </submittedName>
</protein>
<feature type="region of interest" description="Disordered" evidence="1">
    <location>
        <begin position="1"/>
        <end position="20"/>
    </location>
</feature>
<evidence type="ECO:0000313" key="2">
    <source>
        <dbReference type="Proteomes" id="UP000887569"/>
    </source>
</evidence>
<sequence length="1304" mass="146302">YSLHANVSPSHIGEHESPYHQRMENVESILRDESNDSDVTLEEYLDATISEEELKCSAIGSDHSNIGEFIEKSADLEKCSTQQQLENQCSPEEEKFLRKIISTFQPSHLRIHKLTWIEPPWTHLDEKEEFSQSDYELFCDALQRFNEIAVEGNGDEWLETMKRLLPTLRSSIRNYSDKHPTEYDEGRLEERLVSWVEFWLSKLAPFQGDIVNEIYIRVGCRIAQRLFLMPSQRFTLALNRRHIMHRLLDLVESRRMCNTTRCEAARTLFTSLFHCEASADAVFEGVVGDSEGVTPYVRIIKLLLHANEMPIHVVLQLRSVVNYCAFLYWLMSIRKSANAEASREKGDDESIALLTSLKKMADFVTVWRKRKNEDRRFLYKSLHESGILQSLCSLATLTKVSNRVRIAAVQLLRVLVDFHGGDIAGTVLLAHSTTEIVSLVIKILTRSEKVMKQRNSSTERSLLPYALHTLQLIDTLAIANQSDDDMDCEQRISALRAMLMLSVTTEGVKSLVAALAYPSCMKHLLEVFTLGNAAIGDEHMSGEMKTRMRHSASYGYACEILFTLARFQSDGCFWRKHGAVLCHLIDGSFISAATSLKQWTDPLRYALAHAANASSLHFLLQRLESYSDKFENGEPPFAAITVLRLLNALLDEHHSVSNMSRNERYNEIISMFYEEDGLEQVVRLLKLANMKRSPGSAGSRSTLSGDSSIYVALVYPALCLIGKVHKSLASINKLLDVSAIDVLLDTYAVCGFGRTCEHIRIRRLILEALNAHVSLQSSSSKSSLHVMLEKLLTYGLSQPRTFLAVVDIVRRLLPRPVLASVVDRLCEADRQILLSSCGTWMDHLLMFKQHLSFIVLLGITTSRVLRSHVIALCVRLAHLGVNAAKFIAGELLEQALRALAVSSQNAVLNALNDESDDEGDIVSEEVRFGAATDYTTAAMIALTASCVRDTTICIAFADLLASRRLFLSTALKFFNVASHKTVSHVVFQKHLIRMFVELCQMSDAEQGEVPILLSELHFMVCSALCEHVGQNEQSLDTVIPALKALITIGDASKHTRASVQKAFNSRPGVLTRFIRRLEATSDYSSSALNIASGLLLTLIENFFAKSASLCVVLQWPLSVDESSGGDCVEHPLLRLTAFLRESTDFEWSSAIVPRLENILRMLEHSCGSNALGNACMEDDLWPNLENGFHQIARSLTVLNAFSRCAISDELDGLDSHMDFDPPMMAVDVKQIADEFFPMGIVDKRSFDASSPATEDLIRPLRITLTHNKGSLLWKDRTAQRRKRAVAHSSSRSLQEDPTQGKRRK</sequence>
<feature type="region of interest" description="Disordered" evidence="1">
    <location>
        <begin position="1277"/>
        <end position="1304"/>
    </location>
</feature>
<dbReference type="PANTHER" id="PTHR23185:SF0">
    <property type="entry name" value="PROTEIN VIRILIZER HOMOLOG"/>
    <property type="match status" value="1"/>
</dbReference>
<organism evidence="2 3">
    <name type="scientific">Parascaris univalens</name>
    <name type="common">Nematode worm</name>
    <dbReference type="NCBI Taxonomy" id="6257"/>
    <lineage>
        <taxon>Eukaryota</taxon>
        <taxon>Metazoa</taxon>
        <taxon>Ecdysozoa</taxon>
        <taxon>Nematoda</taxon>
        <taxon>Chromadorea</taxon>
        <taxon>Rhabditida</taxon>
        <taxon>Spirurina</taxon>
        <taxon>Ascaridomorpha</taxon>
        <taxon>Ascaridoidea</taxon>
        <taxon>Ascarididae</taxon>
        <taxon>Parascaris</taxon>
    </lineage>
</organism>
<dbReference type="Proteomes" id="UP000887569">
    <property type="component" value="Unplaced"/>
</dbReference>
<dbReference type="SUPFAM" id="SSF48371">
    <property type="entry name" value="ARM repeat"/>
    <property type="match status" value="1"/>
</dbReference>
<dbReference type="WBParaSite" id="PgR052_g030_t03">
    <property type="protein sequence ID" value="PgR052_g030_t03"/>
    <property type="gene ID" value="PgR052_g030"/>
</dbReference>
<keyword evidence="2" id="KW-1185">Reference proteome</keyword>
<proteinExistence type="predicted"/>
<evidence type="ECO:0000256" key="1">
    <source>
        <dbReference type="SAM" id="MobiDB-lite"/>
    </source>
</evidence>
<dbReference type="GO" id="GO:0036396">
    <property type="term" value="C:RNA N6-methyladenosine methyltransferase complex"/>
    <property type="evidence" value="ECO:0007669"/>
    <property type="project" value="TreeGrafter"/>
</dbReference>
<evidence type="ECO:0000313" key="3">
    <source>
        <dbReference type="WBParaSite" id="PgR052_g030_t03"/>
    </source>
</evidence>
<name>A0A915BQ65_PARUN</name>
<accession>A0A915BQ65</accession>
<reference evidence="3" key="1">
    <citation type="submission" date="2022-11" db="UniProtKB">
        <authorList>
            <consortium name="WormBaseParasite"/>
        </authorList>
    </citation>
    <scope>IDENTIFICATION</scope>
</reference>
<dbReference type="PANTHER" id="PTHR23185">
    <property type="entry name" value="PROTEIN VIRILIZER HOMOLOG"/>
    <property type="match status" value="1"/>
</dbReference>
<feature type="compositionally biased region" description="Polar residues" evidence="1">
    <location>
        <begin position="1287"/>
        <end position="1297"/>
    </location>
</feature>
<dbReference type="InterPro" id="IPR016024">
    <property type="entry name" value="ARM-type_fold"/>
</dbReference>
<dbReference type="GO" id="GO:0003723">
    <property type="term" value="F:RNA binding"/>
    <property type="evidence" value="ECO:0007669"/>
    <property type="project" value="TreeGrafter"/>
</dbReference>